<evidence type="ECO:0000256" key="4">
    <source>
        <dbReference type="ARBA" id="ARBA00022741"/>
    </source>
</evidence>
<comment type="caution">
    <text evidence="8">The sequence shown here is derived from an EMBL/GenBank/DDBJ whole genome shotgun (WGS) entry which is preliminary data.</text>
</comment>
<dbReference type="PROSITE" id="PS50893">
    <property type="entry name" value="ABC_TRANSPORTER_2"/>
    <property type="match status" value="2"/>
</dbReference>
<evidence type="ECO:0000256" key="6">
    <source>
        <dbReference type="SAM" id="MobiDB-lite"/>
    </source>
</evidence>
<dbReference type="PANTHER" id="PTHR43790">
    <property type="entry name" value="CARBOHYDRATE TRANSPORT ATP-BINDING PROTEIN MG119-RELATED"/>
    <property type="match status" value="1"/>
</dbReference>
<dbReference type="CDD" id="cd03216">
    <property type="entry name" value="ABC_Carb_Monos_I"/>
    <property type="match status" value="1"/>
</dbReference>
<dbReference type="Gene3D" id="3.40.50.300">
    <property type="entry name" value="P-loop containing nucleotide triphosphate hydrolases"/>
    <property type="match status" value="2"/>
</dbReference>
<dbReference type="PANTHER" id="PTHR43790:SF9">
    <property type="entry name" value="GALACTOFURANOSE TRANSPORTER ATP-BINDING PROTEIN YTFR"/>
    <property type="match status" value="1"/>
</dbReference>
<dbReference type="EMBL" id="NQWH01000008">
    <property type="protein sequence ID" value="PHP28154.1"/>
    <property type="molecule type" value="Genomic_DNA"/>
</dbReference>
<keyword evidence="5" id="KW-0067">ATP-binding</keyword>
<keyword evidence="1" id="KW-0813">Transport</keyword>
<proteinExistence type="predicted"/>
<evidence type="ECO:0000256" key="1">
    <source>
        <dbReference type="ARBA" id="ARBA00022448"/>
    </source>
</evidence>
<dbReference type="SUPFAM" id="SSF52540">
    <property type="entry name" value="P-loop containing nucleoside triphosphate hydrolases"/>
    <property type="match status" value="2"/>
</dbReference>
<reference evidence="8 9" key="1">
    <citation type="submission" date="2017-08" db="EMBL/GenBank/DDBJ databases">
        <title>Draft Genome Sequence of Loktanella cinnabarina Strain XM1, Isolated from Coastal Surface Water.</title>
        <authorList>
            <person name="Ma R."/>
            <person name="Wang J."/>
            <person name="Wang Q."/>
            <person name="Ma Z."/>
            <person name="Li J."/>
            <person name="Chen L."/>
        </authorList>
    </citation>
    <scope>NUCLEOTIDE SEQUENCE [LARGE SCALE GENOMIC DNA]</scope>
    <source>
        <strain evidence="8 9">XM1</strain>
    </source>
</reference>
<name>A0A2G1MHI8_9RHOB</name>
<keyword evidence="9" id="KW-1185">Reference proteome</keyword>
<dbReference type="OrthoDB" id="9805029at2"/>
<evidence type="ECO:0000259" key="7">
    <source>
        <dbReference type="PROSITE" id="PS50893"/>
    </source>
</evidence>
<dbReference type="Pfam" id="PF00005">
    <property type="entry name" value="ABC_tran"/>
    <property type="match status" value="2"/>
</dbReference>
<evidence type="ECO:0000256" key="2">
    <source>
        <dbReference type="ARBA" id="ARBA00022597"/>
    </source>
</evidence>
<feature type="region of interest" description="Disordered" evidence="6">
    <location>
        <begin position="1"/>
        <end position="38"/>
    </location>
</feature>
<evidence type="ECO:0000313" key="9">
    <source>
        <dbReference type="Proteomes" id="UP000221860"/>
    </source>
</evidence>
<evidence type="ECO:0000256" key="5">
    <source>
        <dbReference type="ARBA" id="ARBA00022840"/>
    </source>
</evidence>
<dbReference type="InterPro" id="IPR017871">
    <property type="entry name" value="ABC_transporter-like_CS"/>
</dbReference>
<dbReference type="GO" id="GO:0005524">
    <property type="term" value="F:ATP binding"/>
    <property type="evidence" value="ECO:0007669"/>
    <property type="project" value="UniProtKB-KW"/>
</dbReference>
<evidence type="ECO:0000256" key="3">
    <source>
        <dbReference type="ARBA" id="ARBA00022737"/>
    </source>
</evidence>
<protein>
    <recommendedName>
        <fullName evidence="7">ABC transporter domain-containing protein</fullName>
    </recommendedName>
</protein>
<feature type="domain" description="ABC transporter" evidence="7">
    <location>
        <begin position="45"/>
        <end position="279"/>
    </location>
</feature>
<dbReference type="InterPro" id="IPR027417">
    <property type="entry name" value="P-loop_NTPase"/>
</dbReference>
<dbReference type="CDD" id="cd03215">
    <property type="entry name" value="ABC_Carb_Monos_II"/>
    <property type="match status" value="1"/>
</dbReference>
<keyword evidence="2" id="KW-0762">Sugar transport</keyword>
<feature type="compositionally biased region" description="Polar residues" evidence="6">
    <location>
        <begin position="1"/>
        <end position="22"/>
    </location>
</feature>
<organism evidence="8 9">
    <name type="scientific">Limimaricola cinnabarinus</name>
    <dbReference type="NCBI Taxonomy" id="1125964"/>
    <lineage>
        <taxon>Bacteria</taxon>
        <taxon>Pseudomonadati</taxon>
        <taxon>Pseudomonadota</taxon>
        <taxon>Alphaproteobacteria</taxon>
        <taxon>Rhodobacterales</taxon>
        <taxon>Paracoccaceae</taxon>
        <taxon>Limimaricola</taxon>
    </lineage>
</organism>
<feature type="domain" description="ABC transporter" evidence="7">
    <location>
        <begin position="293"/>
        <end position="536"/>
    </location>
</feature>
<dbReference type="InterPro" id="IPR003439">
    <property type="entry name" value="ABC_transporter-like_ATP-bd"/>
</dbReference>
<dbReference type="GO" id="GO:0016887">
    <property type="term" value="F:ATP hydrolysis activity"/>
    <property type="evidence" value="ECO:0007669"/>
    <property type="project" value="InterPro"/>
</dbReference>
<evidence type="ECO:0000313" key="8">
    <source>
        <dbReference type="EMBL" id="PHP28154.1"/>
    </source>
</evidence>
<dbReference type="InterPro" id="IPR003593">
    <property type="entry name" value="AAA+_ATPase"/>
</dbReference>
<keyword evidence="3" id="KW-0677">Repeat</keyword>
<dbReference type="SMART" id="SM00382">
    <property type="entry name" value="AAA"/>
    <property type="match status" value="2"/>
</dbReference>
<dbReference type="PROSITE" id="PS00211">
    <property type="entry name" value="ABC_TRANSPORTER_1"/>
    <property type="match status" value="1"/>
</dbReference>
<dbReference type="InterPro" id="IPR050107">
    <property type="entry name" value="ABC_carbohydrate_import_ATPase"/>
</dbReference>
<gene>
    <name evidence="8" type="ORF">CJ301_07170</name>
</gene>
<dbReference type="AlphaFoldDB" id="A0A2G1MHI8"/>
<sequence>MSGCSRTPSSKPSGRAETTASTGLPRCGPVDPKGGAGMTDTEIAVRMRGVAKSFGKTRILNDISIDFLQGSVHALVGENGAGKSSVGKIIGGYYAADEGTVEINGETVSRFSPRDALQRGVAMIHQELQLVPELTVLQNVFLGLESQYAGVLVQGDLARFRALEETCQFGLDPHAKVARLRIAERQKVEIMRAVAREARIIIMDEPTSSLTEDEAERLHALIARLKARGKTIIYVSHFLDHIIANCDRVTVMRDGRVIHTDSMAGETKQSLVDSMLGQASEISWPALPAAPAAAVPPLVELKEVCSDTGLDGVSLTIRPGEIVGLIGLVGSGRSEIGRVLFGADRITSGSYLLDGQDQDRLTINKAVQQGLALVPEDRRKQGLVLTQTTRPNVSLASLDKISRYGVLNPRRERARVERMIDHFGIVPRRVDGDVAFYSGGNQQKVLLSKWAVETPRLLILDEPSRGVDIGARQRIHEFIVEMAEAGTAILLISSEIEEVINLSHRGYLMSGGRIFAEASCADLNVDEALNRIFHEQGADPSSPERIIA</sequence>
<dbReference type="Proteomes" id="UP000221860">
    <property type="component" value="Unassembled WGS sequence"/>
</dbReference>
<accession>A0A2G1MHI8</accession>
<keyword evidence="4" id="KW-0547">Nucleotide-binding</keyword>